<accession>A0ABR4F228</accession>
<protein>
    <recommendedName>
        <fullName evidence="3">Carrier domain-containing protein</fullName>
    </recommendedName>
</protein>
<reference evidence="1 2" key="1">
    <citation type="submission" date="2024-03" db="EMBL/GenBank/DDBJ databases">
        <title>A high-quality draft genome sequence of Diaporthe vaccinii, a causative agent of upright dieback and viscid rot disease in cranberry plants.</title>
        <authorList>
            <person name="Sarrasin M."/>
            <person name="Lang B.F."/>
            <person name="Burger G."/>
        </authorList>
    </citation>
    <scope>NUCLEOTIDE SEQUENCE [LARGE SCALE GENOMIC DNA]</scope>
    <source>
        <strain evidence="1 2">IS7</strain>
    </source>
</reference>
<evidence type="ECO:0000313" key="1">
    <source>
        <dbReference type="EMBL" id="KAL2288751.1"/>
    </source>
</evidence>
<dbReference type="EMBL" id="JBAWTH010000015">
    <property type="protein sequence ID" value="KAL2288751.1"/>
    <property type="molecule type" value="Genomic_DNA"/>
</dbReference>
<dbReference type="Proteomes" id="UP001600888">
    <property type="component" value="Unassembled WGS sequence"/>
</dbReference>
<evidence type="ECO:0008006" key="3">
    <source>
        <dbReference type="Google" id="ProtNLM"/>
    </source>
</evidence>
<name>A0ABR4F228_9PEZI</name>
<comment type="caution">
    <text evidence="1">The sequence shown here is derived from an EMBL/GenBank/DDBJ whole genome shotgun (WGS) entry which is preliminary data.</text>
</comment>
<sequence length="106" mass="11915">MAEKMSVAYGRRLVPQVVDELAATVPDRVYAAIPKSSDVQDGYRDVTIAELAQCVNFMARWLEEKFGKSETFETLTYVGLSDLKGITILLAAIKVGYKERLLTRRK</sequence>
<organism evidence="1 2">
    <name type="scientific">Diaporthe vaccinii</name>
    <dbReference type="NCBI Taxonomy" id="105482"/>
    <lineage>
        <taxon>Eukaryota</taxon>
        <taxon>Fungi</taxon>
        <taxon>Dikarya</taxon>
        <taxon>Ascomycota</taxon>
        <taxon>Pezizomycotina</taxon>
        <taxon>Sordariomycetes</taxon>
        <taxon>Sordariomycetidae</taxon>
        <taxon>Diaporthales</taxon>
        <taxon>Diaporthaceae</taxon>
        <taxon>Diaporthe</taxon>
        <taxon>Diaporthe eres species complex</taxon>
    </lineage>
</organism>
<proteinExistence type="predicted"/>
<evidence type="ECO:0000313" key="2">
    <source>
        <dbReference type="Proteomes" id="UP001600888"/>
    </source>
</evidence>
<gene>
    <name evidence="1" type="ORF">FJTKL_03419</name>
</gene>
<keyword evidence="2" id="KW-1185">Reference proteome</keyword>